<reference evidence="2 3" key="1">
    <citation type="journal article" date="2012" name="J. Bacteriol.">
        <title>Complete Genome Sequence of Flavobacterium indicum GPSTA100-9T, Isolated from Warm Spring Water.</title>
        <authorList>
            <person name="Barbier P."/>
            <person name="Houel A."/>
            <person name="Loux V."/>
            <person name="Poulain J."/>
            <person name="Bernardet J.F."/>
            <person name="Touchon M."/>
            <person name="Duchaud E."/>
        </authorList>
    </citation>
    <scope>NUCLEOTIDE SEQUENCE [LARGE SCALE GENOMIC DNA]</scope>
    <source>
        <strain evidence="3">DSM 17447 / CIP 109464 / GPTSA100-9</strain>
    </source>
</reference>
<dbReference type="RefSeq" id="WP_014387232.1">
    <property type="nucleotide sequence ID" value="NC_017025.1"/>
</dbReference>
<dbReference type="HOGENOM" id="CLU_1347241_0_0_10"/>
<evidence type="ECO:0000313" key="3">
    <source>
        <dbReference type="Proteomes" id="UP000007599"/>
    </source>
</evidence>
<feature type="signal peptide" evidence="1">
    <location>
        <begin position="1"/>
        <end position="22"/>
    </location>
</feature>
<keyword evidence="3" id="KW-1185">Reference proteome</keyword>
<evidence type="ECO:0000256" key="1">
    <source>
        <dbReference type="SAM" id="SignalP"/>
    </source>
</evidence>
<feature type="chain" id="PRO_5003617274" evidence="1">
    <location>
        <begin position="23"/>
        <end position="203"/>
    </location>
</feature>
<dbReference type="EMBL" id="HE774682">
    <property type="protein sequence ID" value="CCG52088.1"/>
    <property type="molecule type" value="Genomic_DNA"/>
</dbReference>
<organism evidence="2 3">
    <name type="scientific">Flavobacterium indicum (strain DSM 17447 / CIP 109464 / GPTSA100-9)</name>
    <dbReference type="NCBI Taxonomy" id="1094466"/>
    <lineage>
        <taxon>Bacteria</taxon>
        <taxon>Pseudomonadati</taxon>
        <taxon>Bacteroidota</taxon>
        <taxon>Flavobacteriia</taxon>
        <taxon>Flavobacteriales</taxon>
        <taxon>Flavobacteriaceae</taxon>
        <taxon>Flavobacterium</taxon>
    </lineage>
</organism>
<name>H8XNH1_FLAIG</name>
<dbReference type="KEGG" id="fin:KQS_00375"/>
<gene>
    <name evidence="2" type="ordered locus">KQS_00375</name>
</gene>
<keyword evidence="1" id="KW-0732">Signal</keyword>
<accession>H8XNH1</accession>
<proteinExistence type="predicted"/>
<dbReference type="OrthoDB" id="1438691at2"/>
<dbReference type="PATRIC" id="fig|1094466.5.peg.75"/>
<dbReference type="eggNOG" id="ENOG503441S">
    <property type="taxonomic scope" value="Bacteria"/>
</dbReference>
<evidence type="ECO:0000313" key="2">
    <source>
        <dbReference type="EMBL" id="CCG52088.1"/>
    </source>
</evidence>
<dbReference type="AlphaFoldDB" id="H8XNH1"/>
<protein>
    <submittedName>
        <fullName evidence="2">Uncharacterized protein</fullName>
    </submittedName>
</protein>
<dbReference type="STRING" id="1094466.KQS_00375"/>
<reference evidence="3" key="2">
    <citation type="submission" date="2012-03" db="EMBL/GenBank/DDBJ databases">
        <title>Complete genome sequence of Flavobacterium indicum GPTSA100-9T, isolated from warm spring water.</title>
        <authorList>
            <person name="Barbier P."/>
            <person name="Houel A."/>
            <person name="Loux V."/>
            <person name="Poulain J."/>
            <person name="Bernardet J.-F."/>
            <person name="Touchon M."/>
            <person name="Duchaud E."/>
        </authorList>
    </citation>
    <scope>NUCLEOTIDE SEQUENCE [LARGE SCALE GENOMIC DNA]</scope>
    <source>
        <strain evidence="3">DSM 17447 / CIP 109464 / GPTSA100-9</strain>
    </source>
</reference>
<sequence length="203" mass="21761">MIKYYSFIVSIMMILSSHINYAQVGVGTTNPQATLHVQGNLRVTNTNNTTTSTDLLGNCSQGDITSIKVGEGLLLKNNELTNTNTSSPTKYKIAGIPIATVAPNQNFDNFNFDLSGVNTDVVIFRLAAAHNYTISGIGGGTDGRHILIYNSNPVNLTINNMNSSNPLNHIDTLGSATATSGVGTIELVYDGTLNKWIVINIRN</sequence>
<dbReference type="Proteomes" id="UP000007599">
    <property type="component" value="Chromosome I"/>
</dbReference>